<proteinExistence type="predicted"/>
<dbReference type="EMBL" id="JGYX01000002">
    <property type="protein sequence ID" value="KFI61271.1"/>
    <property type="molecule type" value="Genomic_DNA"/>
</dbReference>
<evidence type="ECO:0000313" key="2">
    <source>
        <dbReference type="Proteomes" id="UP000029046"/>
    </source>
</evidence>
<sequence>MSVVSGSGACRMTLGTLASRYGYELVPPSSEGVTVTSLADEVDSVIPGSLYVPAGSVNMERLEHAAMRGAYAALVPQALRGAVDRLSMPLVLGECDDARLAAMAQELTGAKTLAMFACYGEEAGQVQRQVEQLSEFLHVLGNPVGVISAADTQSLEQYIGLHYPLGVLDVQRVLSVCAEDGANAVIVSMDERTLRRGALHAVDLDVFGVDDVPDSRLREACATACDRYGCVMDERGKAVGRTAESDALARQADEGEHGGSWEVLSLAIAMAMAAGVRRANIRSALRVSRELS</sequence>
<gene>
    <name evidence="1" type="ORF">BIGA_0708</name>
</gene>
<dbReference type="AlphaFoldDB" id="A0A087AR71"/>
<dbReference type="RefSeq" id="WP_033507580.1">
    <property type="nucleotide sequence ID" value="NZ_JGYX01000002.1"/>
</dbReference>
<evidence type="ECO:0000313" key="1">
    <source>
        <dbReference type="EMBL" id="KFI61271.1"/>
    </source>
</evidence>
<protein>
    <submittedName>
        <fullName evidence="1">UDP-N-acetylmuramyl tripeptide synthase</fullName>
    </submittedName>
</protein>
<name>A0A087AR71_9BIFI</name>
<organism evidence="1 2">
    <name type="scientific">Bifidobacterium pullorum subsp. gallinarum</name>
    <dbReference type="NCBI Taxonomy" id="78344"/>
    <lineage>
        <taxon>Bacteria</taxon>
        <taxon>Bacillati</taxon>
        <taxon>Actinomycetota</taxon>
        <taxon>Actinomycetes</taxon>
        <taxon>Bifidobacteriales</taxon>
        <taxon>Bifidobacteriaceae</taxon>
        <taxon>Bifidobacterium</taxon>
    </lineage>
</organism>
<dbReference type="OrthoDB" id="3242635at2"/>
<keyword evidence="2" id="KW-1185">Reference proteome</keyword>
<dbReference type="eggNOG" id="COG0769">
    <property type="taxonomic scope" value="Bacteria"/>
</dbReference>
<dbReference type="Proteomes" id="UP000029046">
    <property type="component" value="Unassembled WGS sequence"/>
</dbReference>
<accession>A0A087AR71</accession>
<reference evidence="1 2" key="1">
    <citation type="submission" date="2014-03" db="EMBL/GenBank/DDBJ databases">
        <title>Genomics of Bifidobacteria.</title>
        <authorList>
            <person name="Ventura M."/>
            <person name="Milani C."/>
            <person name="Lugli G.A."/>
        </authorList>
    </citation>
    <scope>NUCLEOTIDE SEQUENCE [LARGE SCALE GENOMIC DNA]</scope>
    <source>
        <strain evidence="1 2">LMG 11586</strain>
    </source>
</reference>
<comment type="caution">
    <text evidence="1">The sequence shown here is derived from an EMBL/GenBank/DDBJ whole genome shotgun (WGS) entry which is preliminary data.</text>
</comment>